<dbReference type="PANTHER" id="PTHR33048">
    <property type="entry name" value="PTH11-LIKE INTEGRAL MEMBRANE PROTEIN (AFU_ORTHOLOGUE AFUA_5G11245)"/>
    <property type="match status" value="1"/>
</dbReference>
<evidence type="ECO:0000256" key="5">
    <source>
        <dbReference type="ARBA" id="ARBA00038359"/>
    </source>
</evidence>
<sequence>MESLRSRSEEGQRISKIAHNLPQIPVEGFTRVIQAISYLLCVLGTIIVGLRVYVRSKRSGSQRTWGWDDIFAVAGWFPLWPSIVFLIFATQWGLGAHDSQIPDGMLPYYQIRVKEYMFYFEMIYFASSVITKLAMAIMILRLSATRRYTYIIWGNMAVLSVNAFVCLVIMFVSCSPIPALWNEKLGYCRIKNGWIIISYAGSVVLAMVDWTCAITPFFMLRDLQMPKRRKVTIQIILSLGMFGSAAGLVRMGFYHAYDTEKYPIESLHNWGHTILWSVLEAGLGVIACSLPPLGVFFKKFYYNSSGSGRKSGPATSDSGTQLESLGGQQKGGLPGLRRKERPTWNRLEDSHSTSSQQNIVKTTKIYVETSSAEGDRPGQGRKGNGTYWSEDV</sequence>
<feature type="region of interest" description="Disordered" evidence="6">
    <location>
        <begin position="306"/>
        <end position="392"/>
    </location>
</feature>
<dbReference type="AlphaFoldDB" id="A0AAN7HGN6"/>
<proteinExistence type="inferred from homology"/>
<evidence type="ECO:0000256" key="7">
    <source>
        <dbReference type="SAM" id="Phobius"/>
    </source>
</evidence>
<feature type="compositionally biased region" description="Basic and acidic residues" evidence="6">
    <location>
        <begin position="341"/>
        <end position="351"/>
    </location>
</feature>
<dbReference type="PANTHER" id="PTHR33048:SF47">
    <property type="entry name" value="INTEGRAL MEMBRANE PROTEIN-RELATED"/>
    <property type="match status" value="1"/>
</dbReference>
<comment type="similarity">
    <text evidence="5">Belongs to the SAT4 family.</text>
</comment>
<comment type="subcellular location">
    <subcellularLocation>
        <location evidence="1">Membrane</location>
        <topology evidence="1">Multi-pass membrane protein</topology>
    </subcellularLocation>
</comment>
<gene>
    <name evidence="9" type="ORF">C7999DRAFT_34889</name>
</gene>
<feature type="transmembrane region" description="Helical" evidence="7">
    <location>
        <begin position="231"/>
        <end position="254"/>
    </location>
</feature>
<dbReference type="Proteomes" id="UP001303647">
    <property type="component" value="Unassembled WGS sequence"/>
</dbReference>
<feature type="transmembrane region" description="Helical" evidence="7">
    <location>
        <begin position="274"/>
        <end position="297"/>
    </location>
</feature>
<evidence type="ECO:0000256" key="3">
    <source>
        <dbReference type="ARBA" id="ARBA00022989"/>
    </source>
</evidence>
<dbReference type="Pfam" id="PF20684">
    <property type="entry name" value="Fung_rhodopsin"/>
    <property type="match status" value="1"/>
</dbReference>
<keyword evidence="4 7" id="KW-0472">Membrane</keyword>
<protein>
    <recommendedName>
        <fullName evidence="8">Rhodopsin domain-containing protein</fullName>
    </recommendedName>
</protein>
<reference evidence="9" key="1">
    <citation type="journal article" date="2023" name="Mol. Phylogenet. Evol.">
        <title>Genome-scale phylogeny and comparative genomics of the fungal order Sordariales.</title>
        <authorList>
            <person name="Hensen N."/>
            <person name="Bonometti L."/>
            <person name="Westerberg I."/>
            <person name="Brannstrom I.O."/>
            <person name="Guillou S."/>
            <person name="Cros-Aarteil S."/>
            <person name="Calhoun S."/>
            <person name="Haridas S."/>
            <person name="Kuo A."/>
            <person name="Mondo S."/>
            <person name="Pangilinan J."/>
            <person name="Riley R."/>
            <person name="LaButti K."/>
            <person name="Andreopoulos B."/>
            <person name="Lipzen A."/>
            <person name="Chen C."/>
            <person name="Yan M."/>
            <person name="Daum C."/>
            <person name="Ng V."/>
            <person name="Clum A."/>
            <person name="Steindorff A."/>
            <person name="Ohm R.A."/>
            <person name="Martin F."/>
            <person name="Silar P."/>
            <person name="Natvig D.O."/>
            <person name="Lalanne C."/>
            <person name="Gautier V."/>
            <person name="Ament-Velasquez S.L."/>
            <person name="Kruys A."/>
            <person name="Hutchinson M.I."/>
            <person name="Powell A.J."/>
            <person name="Barry K."/>
            <person name="Miller A.N."/>
            <person name="Grigoriev I.V."/>
            <person name="Debuchy R."/>
            <person name="Gladieux P."/>
            <person name="Hiltunen Thoren M."/>
            <person name="Johannesson H."/>
        </authorList>
    </citation>
    <scope>NUCLEOTIDE SEQUENCE</scope>
    <source>
        <strain evidence="9">CBS 359.72</strain>
    </source>
</reference>
<dbReference type="EMBL" id="MU857725">
    <property type="protein sequence ID" value="KAK4244742.1"/>
    <property type="molecule type" value="Genomic_DNA"/>
</dbReference>
<evidence type="ECO:0000313" key="9">
    <source>
        <dbReference type="EMBL" id="KAK4244742.1"/>
    </source>
</evidence>
<evidence type="ECO:0000256" key="1">
    <source>
        <dbReference type="ARBA" id="ARBA00004141"/>
    </source>
</evidence>
<keyword evidence="3 7" id="KW-1133">Transmembrane helix</keyword>
<feature type="transmembrane region" description="Helical" evidence="7">
    <location>
        <begin position="35"/>
        <end position="54"/>
    </location>
</feature>
<feature type="compositionally biased region" description="Polar residues" evidence="6">
    <location>
        <begin position="306"/>
        <end position="323"/>
    </location>
</feature>
<feature type="compositionally biased region" description="Polar residues" evidence="6">
    <location>
        <begin position="352"/>
        <end position="361"/>
    </location>
</feature>
<keyword evidence="10" id="KW-1185">Reference proteome</keyword>
<comment type="caution">
    <text evidence="9">The sequence shown here is derived from an EMBL/GenBank/DDBJ whole genome shotgun (WGS) entry which is preliminary data.</text>
</comment>
<evidence type="ECO:0000259" key="8">
    <source>
        <dbReference type="Pfam" id="PF20684"/>
    </source>
</evidence>
<feature type="transmembrane region" description="Helical" evidence="7">
    <location>
        <begin position="152"/>
        <end position="173"/>
    </location>
</feature>
<feature type="domain" description="Rhodopsin" evidence="8">
    <location>
        <begin position="51"/>
        <end position="298"/>
    </location>
</feature>
<organism evidence="9 10">
    <name type="scientific">Corynascus novoguineensis</name>
    <dbReference type="NCBI Taxonomy" id="1126955"/>
    <lineage>
        <taxon>Eukaryota</taxon>
        <taxon>Fungi</taxon>
        <taxon>Dikarya</taxon>
        <taxon>Ascomycota</taxon>
        <taxon>Pezizomycotina</taxon>
        <taxon>Sordariomycetes</taxon>
        <taxon>Sordariomycetidae</taxon>
        <taxon>Sordariales</taxon>
        <taxon>Chaetomiaceae</taxon>
        <taxon>Corynascus</taxon>
    </lineage>
</organism>
<evidence type="ECO:0000256" key="4">
    <source>
        <dbReference type="ARBA" id="ARBA00023136"/>
    </source>
</evidence>
<evidence type="ECO:0000256" key="2">
    <source>
        <dbReference type="ARBA" id="ARBA00022692"/>
    </source>
</evidence>
<feature type="transmembrane region" description="Helical" evidence="7">
    <location>
        <begin position="193"/>
        <end position="219"/>
    </location>
</feature>
<evidence type="ECO:0000313" key="10">
    <source>
        <dbReference type="Proteomes" id="UP001303647"/>
    </source>
</evidence>
<accession>A0AAN7HGN6</accession>
<name>A0AAN7HGN6_9PEZI</name>
<dbReference type="InterPro" id="IPR052337">
    <property type="entry name" value="SAT4-like"/>
</dbReference>
<keyword evidence="2 7" id="KW-0812">Transmembrane</keyword>
<dbReference type="GO" id="GO:0016020">
    <property type="term" value="C:membrane"/>
    <property type="evidence" value="ECO:0007669"/>
    <property type="project" value="UniProtKB-SubCell"/>
</dbReference>
<reference evidence="9" key="2">
    <citation type="submission" date="2023-05" db="EMBL/GenBank/DDBJ databases">
        <authorList>
            <consortium name="Lawrence Berkeley National Laboratory"/>
            <person name="Steindorff A."/>
            <person name="Hensen N."/>
            <person name="Bonometti L."/>
            <person name="Westerberg I."/>
            <person name="Brannstrom I.O."/>
            <person name="Guillou S."/>
            <person name="Cros-Aarteil S."/>
            <person name="Calhoun S."/>
            <person name="Haridas S."/>
            <person name="Kuo A."/>
            <person name="Mondo S."/>
            <person name="Pangilinan J."/>
            <person name="Riley R."/>
            <person name="Labutti K."/>
            <person name="Andreopoulos B."/>
            <person name="Lipzen A."/>
            <person name="Chen C."/>
            <person name="Yanf M."/>
            <person name="Daum C."/>
            <person name="Ng V."/>
            <person name="Clum A."/>
            <person name="Ohm R."/>
            <person name="Martin F."/>
            <person name="Silar P."/>
            <person name="Natvig D."/>
            <person name="Lalanne C."/>
            <person name="Gautier V."/>
            <person name="Ament-Velasquez S.L."/>
            <person name="Kruys A."/>
            <person name="Hutchinson M.I."/>
            <person name="Powell A.J."/>
            <person name="Barry K."/>
            <person name="Miller A.N."/>
            <person name="Grigoriev I.V."/>
            <person name="Debuchy R."/>
            <person name="Gladieux P."/>
            <person name="Thoren M.H."/>
            <person name="Johannesson H."/>
        </authorList>
    </citation>
    <scope>NUCLEOTIDE SEQUENCE</scope>
    <source>
        <strain evidence="9">CBS 359.72</strain>
    </source>
</reference>
<evidence type="ECO:0000256" key="6">
    <source>
        <dbReference type="SAM" id="MobiDB-lite"/>
    </source>
</evidence>
<feature type="transmembrane region" description="Helical" evidence="7">
    <location>
        <begin position="116"/>
        <end position="140"/>
    </location>
</feature>
<dbReference type="InterPro" id="IPR049326">
    <property type="entry name" value="Rhodopsin_dom_fungi"/>
</dbReference>
<feature type="transmembrane region" description="Helical" evidence="7">
    <location>
        <begin position="75"/>
        <end position="96"/>
    </location>
</feature>